<feature type="compositionally biased region" description="Low complexity" evidence="7">
    <location>
        <begin position="292"/>
        <end position="332"/>
    </location>
</feature>
<reference evidence="10" key="2">
    <citation type="submission" date="2023-06" db="EMBL/GenBank/DDBJ databases">
        <authorList>
            <person name="Swenson N.G."/>
            <person name="Wegrzyn J.L."/>
            <person name="Mcevoy S.L."/>
        </authorList>
    </citation>
    <scope>NUCLEOTIDE SEQUENCE</scope>
    <source>
        <strain evidence="10">NS2018</strain>
        <tissue evidence="10">Leaf</tissue>
    </source>
</reference>
<dbReference type="Pfam" id="PF25597">
    <property type="entry name" value="SH3_retrovirus"/>
    <property type="match status" value="1"/>
</dbReference>
<evidence type="ECO:0000256" key="4">
    <source>
        <dbReference type="ARBA" id="ARBA00022723"/>
    </source>
</evidence>
<accession>A0AA39SIK4</accession>
<evidence type="ECO:0000256" key="6">
    <source>
        <dbReference type="ARBA" id="ARBA00022842"/>
    </source>
</evidence>
<dbReference type="InterPro" id="IPR022953">
    <property type="entry name" value="ATP_PFK"/>
</dbReference>
<evidence type="ECO:0000313" key="10">
    <source>
        <dbReference type="EMBL" id="KAK0598741.1"/>
    </source>
</evidence>
<dbReference type="GO" id="GO:0006002">
    <property type="term" value="P:fructose 6-phosphate metabolic process"/>
    <property type="evidence" value="ECO:0007669"/>
    <property type="project" value="InterPro"/>
</dbReference>
<dbReference type="SUPFAM" id="SSF53784">
    <property type="entry name" value="Phosphofructokinase"/>
    <property type="match status" value="1"/>
</dbReference>
<keyword evidence="4" id="KW-0479">Metal-binding</keyword>
<keyword evidence="3" id="KW-0808">Transferase</keyword>
<feature type="region of interest" description="Disordered" evidence="7">
    <location>
        <begin position="292"/>
        <end position="334"/>
    </location>
</feature>
<evidence type="ECO:0000313" key="11">
    <source>
        <dbReference type="Proteomes" id="UP001168877"/>
    </source>
</evidence>
<dbReference type="PANTHER" id="PTHR45770">
    <property type="entry name" value="ATP-DEPENDENT 6-PHOSPHOFRUCTOKINASE 1"/>
    <property type="match status" value="1"/>
</dbReference>
<comment type="cofactor">
    <cofactor evidence="1">
        <name>Mg(2+)</name>
        <dbReference type="ChEBI" id="CHEBI:18420"/>
    </cofactor>
</comment>
<keyword evidence="2" id="KW-0021">Allosteric enzyme</keyword>
<keyword evidence="5" id="KW-0418">Kinase</keyword>
<dbReference type="EMBL" id="JAUESC010000004">
    <property type="protein sequence ID" value="KAK0598741.1"/>
    <property type="molecule type" value="Genomic_DNA"/>
</dbReference>
<dbReference type="InterPro" id="IPR035966">
    <property type="entry name" value="PKF_sf"/>
</dbReference>
<feature type="domain" description="Retroviral polymerase SH3-like" evidence="9">
    <location>
        <begin position="202"/>
        <end position="264"/>
    </location>
</feature>
<dbReference type="InterPro" id="IPR057670">
    <property type="entry name" value="SH3_retrovirus"/>
</dbReference>
<dbReference type="Proteomes" id="UP001168877">
    <property type="component" value="Unassembled WGS sequence"/>
</dbReference>
<evidence type="ECO:0000259" key="8">
    <source>
        <dbReference type="Pfam" id="PF00365"/>
    </source>
</evidence>
<name>A0AA39SIK4_ACESA</name>
<dbReference type="GO" id="GO:0046872">
    <property type="term" value="F:metal ion binding"/>
    <property type="evidence" value="ECO:0007669"/>
    <property type="project" value="UniProtKB-KW"/>
</dbReference>
<dbReference type="InterPro" id="IPR000023">
    <property type="entry name" value="Phosphofructokinase_dom"/>
</dbReference>
<dbReference type="AlphaFoldDB" id="A0AA39SIK4"/>
<protein>
    <recommendedName>
        <fullName evidence="12">Phosphofructokinase domain-containing protein</fullName>
    </recommendedName>
</protein>
<evidence type="ECO:0000259" key="9">
    <source>
        <dbReference type="Pfam" id="PF25597"/>
    </source>
</evidence>
<evidence type="ECO:0000256" key="3">
    <source>
        <dbReference type="ARBA" id="ARBA00022679"/>
    </source>
</evidence>
<comment type="caution">
    <text evidence="10">The sequence shown here is derived from an EMBL/GenBank/DDBJ whole genome shotgun (WGS) entry which is preliminary data.</text>
</comment>
<feature type="domain" description="Phosphofructokinase" evidence="8">
    <location>
        <begin position="361"/>
        <end position="494"/>
    </location>
</feature>
<proteinExistence type="predicted"/>
<sequence length="503" mass="54826">MARGGATGAGRGNGGKSAANYGVVDGEGNRFMSLNHSNFERSLAEDSTSNSSVNSFGKFRNRREKSVCSHCGLVGHVVDKCYKLHGFPPGFKFRNRVSDGKPVINQTSANYEISEDTSVVHASPSVSNLSPNQCQQIIALLSSQLQQTTTTHQSIEDQQPIISNFTAYLINRLPSPLLKNKSPIEVLQHLVPSYSHLKAFGCLCYASILLSTRNKFSPRSRACVFLGYPSGMKGYKLLDLESNQIFTSRDVIFHENIFPFRTKSSLSSSSDFFSERVLPVPISDVVSPIFSPSSSSSTPHFSDSETSTIQTRSSISQSSPSISSSPVQTKSSRTIKRPSYLHDYHCSSVSHTIDSYSSASVQYPLSQVYIIGGDGRMRGAVKIFDEIRRSKLNVGVLGIPKTVDNDVGIIDISFGFQTINAADVEVESGVNGIGLVKLMGRSTGHIALHATLSSCDVDCCLIPENKFYLEGKGGLFQFLEHRLKENGHTAVVIAVSLREQDKI</sequence>
<dbReference type="Gene3D" id="3.40.50.460">
    <property type="entry name" value="Phosphofructokinase domain"/>
    <property type="match status" value="1"/>
</dbReference>
<dbReference type="GO" id="GO:0003872">
    <property type="term" value="F:6-phosphofructokinase activity"/>
    <property type="evidence" value="ECO:0007669"/>
    <property type="project" value="InterPro"/>
</dbReference>
<dbReference type="Pfam" id="PF00365">
    <property type="entry name" value="PFK"/>
    <property type="match status" value="1"/>
</dbReference>
<keyword evidence="6" id="KW-0460">Magnesium</keyword>
<dbReference type="PRINTS" id="PR00476">
    <property type="entry name" value="PHFRCTKINASE"/>
</dbReference>
<reference evidence="10" key="1">
    <citation type="journal article" date="2022" name="Plant J.">
        <title>Strategies of tolerance reflected in two North American maple genomes.</title>
        <authorList>
            <person name="McEvoy S.L."/>
            <person name="Sezen U.U."/>
            <person name="Trouern-Trend A."/>
            <person name="McMahon S.M."/>
            <person name="Schaberg P.G."/>
            <person name="Yang J."/>
            <person name="Wegrzyn J.L."/>
            <person name="Swenson N.G."/>
        </authorList>
    </citation>
    <scope>NUCLEOTIDE SEQUENCE</scope>
    <source>
        <strain evidence="10">NS2018</strain>
    </source>
</reference>
<gene>
    <name evidence="10" type="ORF">LWI29_037538</name>
</gene>
<evidence type="ECO:0008006" key="12">
    <source>
        <dbReference type="Google" id="ProtNLM"/>
    </source>
</evidence>
<evidence type="ECO:0000256" key="5">
    <source>
        <dbReference type="ARBA" id="ARBA00022777"/>
    </source>
</evidence>
<evidence type="ECO:0000256" key="2">
    <source>
        <dbReference type="ARBA" id="ARBA00022533"/>
    </source>
</evidence>
<dbReference type="InterPro" id="IPR050929">
    <property type="entry name" value="PFKA"/>
</dbReference>
<organism evidence="10 11">
    <name type="scientific">Acer saccharum</name>
    <name type="common">Sugar maple</name>
    <dbReference type="NCBI Taxonomy" id="4024"/>
    <lineage>
        <taxon>Eukaryota</taxon>
        <taxon>Viridiplantae</taxon>
        <taxon>Streptophyta</taxon>
        <taxon>Embryophyta</taxon>
        <taxon>Tracheophyta</taxon>
        <taxon>Spermatophyta</taxon>
        <taxon>Magnoliopsida</taxon>
        <taxon>eudicotyledons</taxon>
        <taxon>Gunneridae</taxon>
        <taxon>Pentapetalae</taxon>
        <taxon>rosids</taxon>
        <taxon>malvids</taxon>
        <taxon>Sapindales</taxon>
        <taxon>Sapindaceae</taxon>
        <taxon>Hippocastanoideae</taxon>
        <taxon>Acereae</taxon>
        <taxon>Acer</taxon>
    </lineage>
</organism>
<evidence type="ECO:0000256" key="7">
    <source>
        <dbReference type="SAM" id="MobiDB-lite"/>
    </source>
</evidence>
<evidence type="ECO:0000256" key="1">
    <source>
        <dbReference type="ARBA" id="ARBA00001946"/>
    </source>
</evidence>
<keyword evidence="11" id="KW-1185">Reference proteome</keyword>